<dbReference type="PANTHER" id="PTHR30160:SF1">
    <property type="entry name" value="LIPOPOLYSACCHARIDE 1,2-N-ACETYLGLUCOSAMINETRANSFERASE-RELATED"/>
    <property type="match status" value="1"/>
</dbReference>
<evidence type="ECO:0000256" key="2">
    <source>
        <dbReference type="ARBA" id="ARBA00022679"/>
    </source>
</evidence>
<dbReference type="HOGENOM" id="CLU_038371_0_1_11"/>
<evidence type="ECO:0000313" key="4">
    <source>
        <dbReference type="Proteomes" id="UP000000235"/>
    </source>
</evidence>
<gene>
    <name evidence="3" type="ordered locus">Strop_1766</name>
</gene>
<dbReference type="GO" id="GO:0009244">
    <property type="term" value="P:lipopolysaccharide core region biosynthetic process"/>
    <property type="evidence" value="ECO:0007669"/>
    <property type="project" value="TreeGrafter"/>
</dbReference>
<dbReference type="CAZy" id="GT9">
    <property type="family name" value="Glycosyltransferase Family 9"/>
</dbReference>
<evidence type="ECO:0000256" key="1">
    <source>
        <dbReference type="ARBA" id="ARBA00022676"/>
    </source>
</evidence>
<dbReference type="CDD" id="cd03789">
    <property type="entry name" value="GT9_LPS_heptosyltransferase"/>
    <property type="match status" value="1"/>
</dbReference>
<keyword evidence="2 3" id="KW-0808">Transferase</keyword>
<accession>A4X5S9</accession>
<name>A4X5S9_SALTO</name>
<organism evidence="3 4">
    <name type="scientific">Salinispora tropica (strain ATCC BAA-916 / DSM 44818 / JCM 13857 / NBRC 105044 / CNB-440)</name>
    <dbReference type="NCBI Taxonomy" id="369723"/>
    <lineage>
        <taxon>Bacteria</taxon>
        <taxon>Bacillati</taxon>
        <taxon>Actinomycetota</taxon>
        <taxon>Actinomycetes</taxon>
        <taxon>Micromonosporales</taxon>
        <taxon>Micromonosporaceae</taxon>
        <taxon>Salinispora</taxon>
    </lineage>
</organism>
<dbReference type="InterPro" id="IPR002201">
    <property type="entry name" value="Glyco_trans_9"/>
</dbReference>
<dbReference type="Proteomes" id="UP000000235">
    <property type="component" value="Chromosome"/>
</dbReference>
<dbReference type="SUPFAM" id="SSF53756">
    <property type="entry name" value="UDP-Glycosyltransferase/glycogen phosphorylase"/>
    <property type="match status" value="1"/>
</dbReference>
<evidence type="ECO:0000313" key="3">
    <source>
        <dbReference type="EMBL" id="ABP54229.1"/>
    </source>
</evidence>
<dbReference type="GO" id="GO:0008713">
    <property type="term" value="F:ADP-heptose-lipopolysaccharide heptosyltransferase activity"/>
    <property type="evidence" value="ECO:0007669"/>
    <property type="project" value="TreeGrafter"/>
</dbReference>
<dbReference type="Pfam" id="PF01075">
    <property type="entry name" value="Glyco_transf_9"/>
    <property type="match status" value="1"/>
</dbReference>
<dbReference type="KEGG" id="stp:Strop_1766"/>
<dbReference type="PANTHER" id="PTHR30160">
    <property type="entry name" value="TETRAACYLDISACCHARIDE 4'-KINASE-RELATED"/>
    <property type="match status" value="1"/>
</dbReference>
<protein>
    <submittedName>
        <fullName evidence="3">Glycosyl transferase, family 9</fullName>
    </submittedName>
</protein>
<dbReference type="RefSeq" id="WP_011905660.1">
    <property type="nucleotide sequence ID" value="NC_009380.1"/>
</dbReference>
<dbReference type="eggNOG" id="COG0859">
    <property type="taxonomic scope" value="Bacteria"/>
</dbReference>
<reference evidence="4" key="1">
    <citation type="journal article" date="2007" name="Proc. Natl. Acad. Sci. U.S.A.">
        <title>Genome sequencing reveals complex secondary metabolome in the marine actinomycete Salinispora tropica.</title>
        <authorList>
            <person name="Udwary D.W."/>
            <person name="Zeigler L."/>
            <person name="Asolkar R.N."/>
            <person name="Singan V."/>
            <person name="Lapidus A."/>
            <person name="Fenical W."/>
            <person name="Jensen P.R."/>
            <person name="Moore B.S."/>
        </authorList>
    </citation>
    <scope>NUCLEOTIDE SEQUENCE [LARGE SCALE GENOMIC DNA]</scope>
    <source>
        <strain evidence="4">ATCC BAA-916 / DSM 44818 / CNB-440</strain>
    </source>
</reference>
<dbReference type="Gene3D" id="3.40.50.2000">
    <property type="entry name" value="Glycogen Phosphorylase B"/>
    <property type="match status" value="2"/>
</dbReference>
<dbReference type="AlphaFoldDB" id="A4X5S9"/>
<dbReference type="PATRIC" id="fig|369723.5.peg.1812"/>
<keyword evidence="1" id="KW-0328">Glycosyltransferase</keyword>
<proteinExistence type="predicted"/>
<dbReference type="GO" id="GO:0005829">
    <property type="term" value="C:cytosol"/>
    <property type="evidence" value="ECO:0007669"/>
    <property type="project" value="TreeGrafter"/>
</dbReference>
<dbReference type="STRING" id="369723.Strop_1766"/>
<dbReference type="EMBL" id="CP000667">
    <property type="protein sequence ID" value="ABP54229.1"/>
    <property type="molecule type" value="Genomic_DNA"/>
</dbReference>
<keyword evidence="4" id="KW-1185">Reference proteome</keyword>
<sequence length="318" mass="34171">MILILRALGLGDLATAVPALRALRVHYPDQRLVLLAPRWLAPLVELIGGIDELVDTADLAHPRWHGPAPELAVNLHGRGPESHRLLVGTRPRRLFAFANRVAGHHHGPSWRADEHEVRRWCRLLAWHGVPTDPTDLGLRRPAPGRTPTGVTVLHPGSKIPGKRWPVERFAALGRRLAGAGHQIAVTGDVTELPLARRLAQLAGLPERTVRAGHTGLRDLASLVAHARLLISGDTGIAHLATAYGTPSVVLFGPQSPAHWGPPPERTWHRCLGADGGGERPGWDGAEAHPALAAVDVDQVLVAVAEVERMVRTTGAFAA</sequence>
<dbReference type="InterPro" id="IPR051199">
    <property type="entry name" value="LPS_LOS_Heptosyltrfase"/>
</dbReference>